<feature type="domain" description="Ig-like" evidence="5">
    <location>
        <begin position="527"/>
        <end position="645"/>
    </location>
</feature>
<sequence>GRDLSVDVTAAASSLSEGDTLQLNCVVGTQMSSSRHFQVIWLHNGTEVATVDSHGVLIWEDEYEERATSGQLRAFKQSNTVYVFTVYEAGLKDSGTYRCSASEVKTPGDLHSFQTGLSPGIEVYVKPIERRLSLSVSASTPRLLVGDALILLCKVQGATSPVSVQWWHLPPQHPGPRVLVAAMGQDGTLSLGSTYQNIGTRGRLQLQKTSSDVFTLMIPSTLDEGDGGQYWCEATEWSRGQSWTEIGETAVTVSSMGLGLRATLTSRIATVRYGQSFELICQVKATYALEKVPIAVGWLFQPSPPTSHYHELVQVFPSGAIVWGAAQPHFQGKAQLMTTASSFSLRIYNTAAADEGTYRCEVKVWKRNALPLGRPAATAGSNAVGIKVVLPESKLLVAAEESSVETASGADAAIECRVRSARNNSQLAVTWYLLRPSAADASPVRVVRTSCGGVPEYGAEFGHPALQSRFLSQRVSSSVFRLRVLSAEPSDQGRYYCVVEEWLWLVDSWYKLGEGVSGRTTLGFKFPEHELQLGKTKHSISAREGEEVMLQCLLQGTHLPATNLSATWFWGQDISHLKPLLTLHINGTIEYLQERLAGRLHPRHPTTSDFSLTLRRVAKDAAGLYCCRVQEWQSEGSSWPVPALAHSECTQLAAIPTESTVLSRICSSPPLLNFILYFPLALIVLLAIAVFCW</sequence>
<dbReference type="SMART" id="SM00409">
    <property type="entry name" value="IG"/>
    <property type="match status" value="5"/>
</dbReference>
<evidence type="ECO:0000256" key="2">
    <source>
        <dbReference type="ARBA" id="ARBA00023157"/>
    </source>
</evidence>
<keyword evidence="4" id="KW-0472">Membrane</keyword>
<feature type="domain" description="Ig-like" evidence="5">
    <location>
        <begin position="274"/>
        <end position="362"/>
    </location>
</feature>
<keyword evidence="4" id="KW-0812">Transmembrane</keyword>
<keyword evidence="1" id="KW-0732">Signal</keyword>
<feature type="transmembrane region" description="Helical" evidence="4">
    <location>
        <begin position="671"/>
        <end position="692"/>
    </location>
</feature>
<proteinExistence type="predicted"/>
<dbReference type="Gene3D" id="2.60.40.10">
    <property type="entry name" value="Immunoglobulins"/>
    <property type="match status" value="5"/>
</dbReference>
<dbReference type="SMART" id="SM00406">
    <property type="entry name" value="IGv"/>
    <property type="match status" value="3"/>
</dbReference>
<feature type="non-terminal residue" evidence="6">
    <location>
        <position position="1"/>
    </location>
</feature>
<dbReference type="InterPro" id="IPR013106">
    <property type="entry name" value="Ig_V-set"/>
</dbReference>
<keyword evidence="3" id="KW-0393">Immunoglobulin domain</keyword>
<dbReference type="EMBL" id="VXBP01010721">
    <property type="protein sequence ID" value="NXO05315.1"/>
    <property type="molecule type" value="Genomic_DNA"/>
</dbReference>
<dbReference type="PANTHER" id="PTHR12207">
    <property type="entry name" value="V-SET AND TRANSMEMBRANE DOMAIN-CONTAINING PROTEIN"/>
    <property type="match status" value="1"/>
</dbReference>
<keyword evidence="7" id="KW-1185">Reference proteome</keyword>
<dbReference type="OrthoDB" id="9890427at2759"/>
<dbReference type="InterPro" id="IPR013783">
    <property type="entry name" value="Ig-like_fold"/>
</dbReference>
<feature type="domain" description="Ig-like" evidence="5">
    <location>
        <begin position="391"/>
        <end position="500"/>
    </location>
</feature>
<feature type="non-terminal residue" evidence="6">
    <location>
        <position position="693"/>
    </location>
</feature>
<evidence type="ECO:0000259" key="5">
    <source>
        <dbReference type="PROSITE" id="PS50835"/>
    </source>
</evidence>
<dbReference type="PROSITE" id="PS50835">
    <property type="entry name" value="IG_LIKE"/>
    <property type="match status" value="5"/>
</dbReference>
<dbReference type="GO" id="GO:0016020">
    <property type="term" value="C:membrane"/>
    <property type="evidence" value="ECO:0007669"/>
    <property type="project" value="TreeGrafter"/>
</dbReference>
<protein>
    <submittedName>
        <fullName evidence="6">IGSF2 protein</fullName>
    </submittedName>
</protein>
<dbReference type="Proteomes" id="UP000565785">
    <property type="component" value="Unassembled WGS sequence"/>
</dbReference>
<name>A0A7L1NZ84_RHICY</name>
<dbReference type="SUPFAM" id="SSF48726">
    <property type="entry name" value="Immunoglobulin"/>
    <property type="match status" value="5"/>
</dbReference>
<dbReference type="Pfam" id="PF07686">
    <property type="entry name" value="V-set"/>
    <property type="match status" value="4"/>
</dbReference>
<evidence type="ECO:0000256" key="3">
    <source>
        <dbReference type="ARBA" id="ARBA00023319"/>
    </source>
</evidence>
<evidence type="ECO:0000313" key="6">
    <source>
        <dbReference type="EMBL" id="NXO05315.1"/>
    </source>
</evidence>
<feature type="domain" description="Ig-like" evidence="5">
    <location>
        <begin position="4"/>
        <end position="118"/>
    </location>
</feature>
<keyword evidence="2" id="KW-1015">Disulfide bond</keyword>
<dbReference type="InterPro" id="IPR036179">
    <property type="entry name" value="Ig-like_dom_sf"/>
</dbReference>
<evidence type="ECO:0000256" key="4">
    <source>
        <dbReference type="SAM" id="Phobius"/>
    </source>
</evidence>
<keyword evidence="4" id="KW-1133">Transmembrane helix</keyword>
<reference evidence="6 7" key="1">
    <citation type="submission" date="2019-09" db="EMBL/GenBank/DDBJ databases">
        <title>Bird 10,000 Genomes (B10K) Project - Family phase.</title>
        <authorList>
            <person name="Zhang G."/>
        </authorList>
    </citation>
    <scope>NUCLEOTIDE SEQUENCE [LARGE SCALE GENOMIC DNA]</scope>
    <source>
        <strain evidence="6">B10K-DU-002-35</strain>
        <tissue evidence="6">Muscle</tissue>
    </source>
</reference>
<comment type="caution">
    <text evidence="6">The sequence shown here is derived from an EMBL/GenBank/DDBJ whole genome shotgun (WGS) entry which is preliminary data.</text>
</comment>
<organism evidence="6 7">
    <name type="scientific">Rhinopomastus cyanomelas</name>
    <name type="common">Common scimitarbill</name>
    <dbReference type="NCBI Taxonomy" id="113115"/>
    <lineage>
        <taxon>Eukaryota</taxon>
        <taxon>Metazoa</taxon>
        <taxon>Chordata</taxon>
        <taxon>Craniata</taxon>
        <taxon>Vertebrata</taxon>
        <taxon>Euteleostomi</taxon>
        <taxon>Archelosauria</taxon>
        <taxon>Archosauria</taxon>
        <taxon>Dinosauria</taxon>
        <taxon>Saurischia</taxon>
        <taxon>Theropoda</taxon>
        <taxon>Coelurosauria</taxon>
        <taxon>Aves</taxon>
        <taxon>Neognathae</taxon>
        <taxon>Neoaves</taxon>
        <taxon>Telluraves</taxon>
        <taxon>Coraciimorphae</taxon>
        <taxon>Bucerotiformes</taxon>
        <taxon>Rhinopomastidae</taxon>
        <taxon>Rhinopomastus</taxon>
    </lineage>
</organism>
<dbReference type="InterPro" id="IPR051102">
    <property type="entry name" value="IgSF_V-set/TM_domain"/>
</dbReference>
<evidence type="ECO:0000313" key="7">
    <source>
        <dbReference type="Proteomes" id="UP000565785"/>
    </source>
</evidence>
<gene>
    <name evidence="6" type="primary">Cd101</name>
    <name evidence="6" type="ORF">RHICYA_R04419</name>
</gene>
<feature type="domain" description="Ig-like" evidence="5">
    <location>
        <begin position="119"/>
        <end position="254"/>
    </location>
</feature>
<dbReference type="InterPro" id="IPR003599">
    <property type="entry name" value="Ig_sub"/>
</dbReference>
<dbReference type="CDD" id="cd00099">
    <property type="entry name" value="IgV"/>
    <property type="match status" value="1"/>
</dbReference>
<dbReference type="AlphaFoldDB" id="A0A7L1NZ84"/>
<accession>A0A7L1NZ84</accession>
<evidence type="ECO:0000256" key="1">
    <source>
        <dbReference type="ARBA" id="ARBA00022729"/>
    </source>
</evidence>
<dbReference type="PANTHER" id="PTHR12207:SF25">
    <property type="entry name" value="IMMUNOGLOBULIN SUPERFAMILY MEMBER 2"/>
    <property type="match status" value="1"/>
</dbReference>
<dbReference type="InterPro" id="IPR007110">
    <property type="entry name" value="Ig-like_dom"/>
</dbReference>